<dbReference type="Proteomes" id="UP001163823">
    <property type="component" value="Chromosome 1"/>
</dbReference>
<gene>
    <name evidence="7" type="ORF">O6P43_001219</name>
</gene>
<keyword evidence="3" id="KW-0238">DNA-binding</keyword>
<dbReference type="PROSITE" id="PS50888">
    <property type="entry name" value="BHLH"/>
    <property type="match status" value="1"/>
</dbReference>
<dbReference type="InterPro" id="IPR011598">
    <property type="entry name" value="bHLH_dom"/>
</dbReference>
<dbReference type="PANTHER" id="PTHR45914:SF24">
    <property type="entry name" value="BHLH DOMAIN-CONTAINING PROTEIN"/>
    <property type="match status" value="1"/>
</dbReference>
<evidence type="ECO:0000256" key="1">
    <source>
        <dbReference type="ARBA" id="ARBA00004123"/>
    </source>
</evidence>
<organism evidence="7 8">
    <name type="scientific">Quillaja saponaria</name>
    <name type="common">Soap bark tree</name>
    <dbReference type="NCBI Taxonomy" id="32244"/>
    <lineage>
        <taxon>Eukaryota</taxon>
        <taxon>Viridiplantae</taxon>
        <taxon>Streptophyta</taxon>
        <taxon>Embryophyta</taxon>
        <taxon>Tracheophyta</taxon>
        <taxon>Spermatophyta</taxon>
        <taxon>Magnoliopsida</taxon>
        <taxon>eudicotyledons</taxon>
        <taxon>Gunneridae</taxon>
        <taxon>Pentapetalae</taxon>
        <taxon>rosids</taxon>
        <taxon>fabids</taxon>
        <taxon>Fabales</taxon>
        <taxon>Quillajaceae</taxon>
        <taxon>Quillaja</taxon>
    </lineage>
</organism>
<name>A0AAD7QID9_QUISA</name>
<protein>
    <submittedName>
        <fullName evidence="7">Transcription factor</fullName>
    </submittedName>
</protein>
<evidence type="ECO:0000256" key="2">
    <source>
        <dbReference type="ARBA" id="ARBA00023015"/>
    </source>
</evidence>
<keyword evidence="8" id="KW-1185">Reference proteome</keyword>
<evidence type="ECO:0000256" key="3">
    <source>
        <dbReference type="ARBA" id="ARBA00023125"/>
    </source>
</evidence>
<evidence type="ECO:0000256" key="4">
    <source>
        <dbReference type="ARBA" id="ARBA00023163"/>
    </source>
</evidence>
<dbReference type="InterPro" id="IPR036638">
    <property type="entry name" value="HLH_DNA-bd_sf"/>
</dbReference>
<keyword evidence="4" id="KW-0804">Transcription</keyword>
<comment type="subcellular location">
    <subcellularLocation>
        <location evidence="1">Nucleus</location>
    </subcellularLocation>
</comment>
<dbReference type="Pfam" id="PF00010">
    <property type="entry name" value="HLH"/>
    <property type="match status" value="1"/>
</dbReference>
<accession>A0AAD7QID9</accession>
<dbReference type="GO" id="GO:0046983">
    <property type="term" value="F:protein dimerization activity"/>
    <property type="evidence" value="ECO:0007669"/>
    <property type="project" value="InterPro"/>
</dbReference>
<comment type="caution">
    <text evidence="7">The sequence shown here is derived from an EMBL/GenBank/DDBJ whole genome shotgun (WGS) entry which is preliminary data.</text>
</comment>
<dbReference type="AlphaFoldDB" id="A0AAD7QID9"/>
<sequence length="281" mass="32276">MALSSYFNLDTLHQEKQEAELPNHEQLLLNYSNDFGLIHDPITTSFFDSSFYFDDLNNINHNDIFLYPEIYPSIFPFPSSSQYCDQTSFFPTQLDNIVYYDPIPLAPYPKRQKCLQDNQQQYLSTMPEFKVPNTVVVEVENSKKNDHHENFKSVSVQSVAARERRRKITEKTQELGKLVPGGNKMNTAEMLHAASKYVKYLQAQLGILQLMGTLEDQESKASTPPKDLQVLLASPNVQERLYLEEKCFVPKDFVAVLANHHDVQSKPSIHDDLNQLIRSDG</sequence>
<keyword evidence="2" id="KW-0805">Transcription regulation</keyword>
<dbReference type="SUPFAM" id="SSF47459">
    <property type="entry name" value="HLH, helix-loop-helix DNA-binding domain"/>
    <property type="match status" value="1"/>
</dbReference>
<dbReference type="PANTHER" id="PTHR45914">
    <property type="entry name" value="TRANSCRIPTION FACTOR HEC3-RELATED"/>
    <property type="match status" value="1"/>
</dbReference>
<dbReference type="Gene3D" id="4.10.280.10">
    <property type="entry name" value="Helix-loop-helix DNA-binding domain"/>
    <property type="match status" value="1"/>
</dbReference>
<proteinExistence type="predicted"/>
<dbReference type="KEGG" id="qsa:O6P43_001219"/>
<feature type="domain" description="BHLH" evidence="6">
    <location>
        <begin position="152"/>
        <end position="201"/>
    </location>
</feature>
<evidence type="ECO:0000313" key="8">
    <source>
        <dbReference type="Proteomes" id="UP001163823"/>
    </source>
</evidence>
<dbReference type="GO" id="GO:0003677">
    <property type="term" value="F:DNA binding"/>
    <property type="evidence" value="ECO:0007669"/>
    <property type="project" value="UniProtKB-KW"/>
</dbReference>
<reference evidence="7 8" key="1">
    <citation type="journal article" date="2023" name="Science">
        <title>Elucidation of the pathway for biosynthesis of saponin adjuvants from the soapbark tree.</title>
        <authorList>
            <person name="Reed J."/>
            <person name="Orme A."/>
            <person name="El-Demerdash A."/>
            <person name="Owen C."/>
            <person name="Martin L.B.B."/>
            <person name="Misra R.C."/>
            <person name="Kikuchi S."/>
            <person name="Rejzek M."/>
            <person name="Martin A.C."/>
            <person name="Harkess A."/>
            <person name="Leebens-Mack J."/>
            <person name="Louveau T."/>
            <person name="Stephenson M.J."/>
            <person name="Osbourn A."/>
        </authorList>
    </citation>
    <scope>NUCLEOTIDE SEQUENCE [LARGE SCALE GENOMIC DNA]</scope>
    <source>
        <strain evidence="7">S10</strain>
    </source>
</reference>
<evidence type="ECO:0000313" key="7">
    <source>
        <dbReference type="EMBL" id="KAJ7982046.1"/>
    </source>
</evidence>
<evidence type="ECO:0000256" key="5">
    <source>
        <dbReference type="ARBA" id="ARBA00023242"/>
    </source>
</evidence>
<dbReference type="InterPro" id="IPR045843">
    <property type="entry name" value="IND-like"/>
</dbReference>
<dbReference type="GO" id="GO:0003700">
    <property type="term" value="F:DNA-binding transcription factor activity"/>
    <property type="evidence" value="ECO:0007669"/>
    <property type="project" value="InterPro"/>
</dbReference>
<evidence type="ECO:0000259" key="6">
    <source>
        <dbReference type="PROSITE" id="PS50888"/>
    </source>
</evidence>
<dbReference type="EMBL" id="JARAOO010000001">
    <property type="protein sequence ID" value="KAJ7982046.1"/>
    <property type="molecule type" value="Genomic_DNA"/>
</dbReference>
<keyword evidence="5" id="KW-0539">Nucleus</keyword>
<dbReference type="GO" id="GO:0005634">
    <property type="term" value="C:nucleus"/>
    <property type="evidence" value="ECO:0007669"/>
    <property type="project" value="UniProtKB-SubCell"/>
</dbReference>
<dbReference type="SMART" id="SM00353">
    <property type="entry name" value="HLH"/>
    <property type="match status" value="1"/>
</dbReference>